<keyword evidence="4 8" id="KW-0812">Transmembrane</keyword>
<evidence type="ECO:0000313" key="11">
    <source>
        <dbReference type="Proteomes" id="UP000261500"/>
    </source>
</evidence>
<dbReference type="Pfam" id="PF00822">
    <property type="entry name" value="PMP22_Claudin"/>
    <property type="match status" value="1"/>
</dbReference>
<dbReference type="Proteomes" id="UP000261500">
    <property type="component" value="Unplaced"/>
</dbReference>
<comment type="caution">
    <text evidence="8">Lacks conserved residue(s) required for the propagation of feature annotation.</text>
</comment>
<name>A0A3B3UZ10_9TELE</name>
<dbReference type="PROSITE" id="PS01346">
    <property type="entry name" value="CLAUDIN"/>
    <property type="match status" value="1"/>
</dbReference>
<protein>
    <recommendedName>
        <fullName evidence="8">Claudin</fullName>
    </recommendedName>
</protein>
<evidence type="ECO:0000256" key="8">
    <source>
        <dbReference type="RuleBase" id="RU060637"/>
    </source>
</evidence>
<evidence type="ECO:0000256" key="6">
    <source>
        <dbReference type="ARBA" id="ARBA00022989"/>
    </source>
</evidence>
<reference evidence="10" key="2">
    <citation type="submission" date="2025-09" db="UniProtKB">
        <authorList>
            <consortium name="Ensembl"/>
        </authorList>
    </citation>
    <scope>IDENTIFICATION</scope>
</reference>
<feature type="transmembrane region" description="Helical" evidence="8">
    <location>
        <begin position="147"/>
        <end position="169"/>
    </location>
</feature>
<reference evidence="10" key="1">
    <citation type="submission" date="2025-08" db="UniProtKB">
        <authorList>
            <consortium name="Ensembl"/>
        </authorList>
    </citation>
    <scope>IDENTIFICATION</scope>
</reference>
<evidence type="ECO:0000256" key="7">
    <source>
        <dbReference type="ARBA" id="ARBA00023136"/>
    </source>
</evidence>
<dbReference type="GeneTree" id="ENSGT00920000149270"/>
<keyword evidence="5 8" id="KW-0965">Cell junction</keyword>
<comment type="function">
    <text evidence="8">Claudins function as major constituents of the tight junction complexes that regulate the permeability of epithelia.</text>
</comment>
<keyword evidence="7 8" id="KW-0472">Membrane</keyword>
<evidence type="ECO:0000256" key="9">
    <source>
        <dbReference type="SAM" id="SignalP"/>
    </source>
</evidence>
<dbReference type="PANTHER" id="PTHR12002">
    <property type="entry name" value="CLAUDIN"/>
    <property type="match status" value="1"/>
</dbReference>
<evidence type="ECO:0000256" key="5">
    <source>
        <dbReference type="ARBA" id="ARBA00022949"/>
    </source>
</evidence>
<comment type="similarity">
    <text evidence="1 8">Belongs to the claudin family.</text>
</comment>
<keyword evidence="9" id="KW-0732">Signal</keyword>
<comment type="subcellular location">
    <subcellularLocation>
        <location evidence="8">Cell junction</location>
        <location evidence="8">Tight junction</location>
    </subcellularLocation>
    <subcellularLocation>
        <location evidence="8">Cell membrane</location>
        <topology evidence="8">Multi-pass membrane protein</topology>
    </subcellularLocation>
</comment>
<evidence type="ECO:0000256" key="4">
    <source>
        <dbReference type="ARBA" id="ARBA00022692"/>
    </source>
</evidence>
<evidence type="ECO:0000313" key="10">
    <source>
        <dbReference type="Ensembl" id="ENSPLAP00000018690.1"/>
    </source>
</evidence>
<accession>A0A3B3UZ10</accession>
<dbReference type="AlphaFoldDB" id="A0A3B3UZ10"/>
<feature type="signal peptide" evidence="9">
    <location>
        <begin position="1"/>
        <end position="24"/>
    </location>
</feature>
<evidence type="ECO:0000256" key="2">
    <source>
        <dbReference type="ARBA" id="ARBA00022427"/>
    </source>
</evidence>
<dbReference type="Ensembl" id="ENSPLAT00000031962.1">
    <property type="protein sequence ID" value="ENSPLAP00000018690.1"/>
    <property type="gene ID" value="ENSPLAG00000023393.1"/>
</dbReference>
<dbReference type="STRING" id="48699.ENSPLAP00000018690"/>
<keyword evidence="3 8" id="KW-1003">Cell membrane</keyword>
<keyword evidence="11" id="KW-1185">Reference proteome</keyword>
<feature type="transmembrane region" description="Helical" evidence="8">
    <location>
        <begin position="107"/>
        <end position="127"/>
    </location>
</feature>
<feature type="chain" id="PRO_5017271757" description="Claudin" evidence="9">
    <location>
        <begin position="25"/>
        <end position="196"/>
    </location>
</feature>
<dbReference type="InterPro" id="IPR017974">
    <property type="entry name" value="Claudin_CS"/>
</dbReference>
<dbReference type="GO" id="GO:0005198">
    <property type="term" value="F:structural molecule activity"/>
    <property type="evidence" value="ECO:0007669"/>
    <property type="project" value="InterPro"/>
</dbReference>
<dbReference type="GO" id="GO:0005886">
    <property type="term" value="C:plasma membrane"/>
    <property type="evidence" value="ECO:0007669"/>
    <property type="project" value="UniProtKB-SubCell"/>
</dbReference>
<proteinExistence type="inferred from homology"/>
<keyword evidence="2 8" id="KW-0796">Tight junction</keyword>
<dbReference type="InterPro" id="IPR004031">
    <property type="entry name" value="PMP22/EMP/MP20/Claudin"/>
</dbReference>
<dbReference type="Gene3D" id="1.20.140.150">
    <property type="match status" value="1"/>
</dbReference>
<keyword evidence="6 8" id="KW-1133">Transmembrane helix</keyword>
<dbReference type="GO" id="GO:0005923">
    <property type="term" value="C:bicellular tight junction"/>
    <property type="evidence" value="ECO:0007669"/>
    <property type="project" value="UniProtKB-SubCell"/>
</dbReference>
<dbReference type="InterPro" id="IPR006187">
    <property type="entry name" value="Claudin"/>
</dbReference>
<dbReference type="PRINTS" id="PR01077">
    <property type="entry name" value="CLAUDIN"/>
</dbReference>
<sequence>MRSSAAQMVCLAFGALGLIGVMRCCTVPQWKMSSFTGPNIVTSQVMYEGLWMNCVKQSTGQLQCKAYDSLQVLPSDLQAGRLLVLLFGADFTTCVQNEEAKPKLSLMAAVGLLLAGLLVIIPVSWSAHNTDTHDQMYPTSEKRELGVCIYIGWAAGVILILAGGLLCCFSRSRSNSSGGTATYYSNSASAAYDDVM</sequence>
<evidence type="ECO:0000256" key="3">
    <source>
        <dbReference type="ARBA" id="ARBA00022475"/>
    </source>
</evidence>
<organism evidence="10 11">
    <name type="scientific">Poecilia latipinna</name>
    <name type="common">sailfin molly</name>
    <dbReference type="NCBI Taxonomy" id="48699"/>
    <lineage>
        <taxon>Eukaryota</taxon>
        <taxon>Metazoa</taxon>
        <taxon>Chordata</taxon>
        <taxon>Craniata</taxon>
        <taxon>Vertebrata</taxon>
        <taxon>Euteleostomi</taxon>
        <taxon>Actinopterygii</taxon>
        <taxon>Neopterygii</taxon>
        <taxon>Teleostei</taxon>
        <taxon>Neoteleostei</taxon>
        <taxon>Acanthomorphata</taxon>
        <taxon>Ovalentaria</taxon>
        <taxon>Atherinomorphae</taxon>
        <taxon>Cyprinodontiformes</taxon>
        <taxon>Poeciliidae</taxon>
        <taxon>Poeciliinae</taxon>
        <taxon>Poecilia</taxon>
    </lineage>
</organism>
<evidence type="ECO:0000256" key="1">
    <source>
        <dbReference type="ARBA" id="ARBA00008295"/>
    </source>
</evidence>